<evidence type="ECO:0008006" key="3">
    <source>
        <dbReference type="Google" id="ProtNLM"/>
    </source>
</evidence>
<comment type="caution">
    <text evidence="1">The sequence shown here is derived from an EMBL/GenBank/DDBJ whole genome shotgun (WGS) entry which is preliminary data.</text>
</comment>
<dbReference type="OrthoDB" id="9815923at2"/>
<dbReference type="Proteomes" id="UP000251889">
    <property type="component" value="Unassembled WGS sequence"/>
</dbReference>
<evidence type="ECO:0000313" key="2">
    <source>
        <dbReference type="Proteomes" id="UP000251889"/>
    </source>
</evidence>
<reference evidence="1 2" key="1">
    <citation type="submission" date="2018-06" db="EMBL/GenBank/DDBJ databases">
        <title>Chryseolinea flavus sp. nov., a member of the phylum Bacteroidetes isolated from soil.</title>
        <authorList>
            <person name="Li Y."/>
            <person name="Wang J."/>
        </authorList>
    </citation>
    <scope>NUCLEOTIDE SEQUENCE [LARGE SCALE GENOMIC DNA]</scope>
    <source>
        <strain evidence="1 2">SDU1-6</strain>
    </source>
</reference>
<name>A0A364Y788_9BACT</name>
<keyword evidence="2" id="KW-1185">Reference proteome</keyword>
<dbReference type="SUPFAM" id="SSF53448">
    <property type="entry name" value="Nucleotide-diphospho-sugar transferases"/>
    <property type="match status" value="1"/>
</dbReference>
<evidence type="ECO:0000313" key="1">
    <source>
        <dbReference type="EMBL" id="RAW02974.1"/>
    </source>
</evidence>
<dbReference type="InterPro" id="IPR029044">
    <property type="entry name" value="Nucleotide-diphossugar_trans"/>
</dbReference>
<dbReference type="RefSeq" id="WP_112745188.1">
    <property type="nucleotide sequence ID" value="NZ_QMFY01000001.1"/>
</dbReference>
<gene>
    <name evidence="1" type="ORF">DQQ10_02395</name>
</gene>
<dbReference type="Gene3D" id="3.90.550.10">
    <property type="entry name" value="Spore Coat Polysaccharide Biosynthesis Protein SpsA, Chain A"/>
    <property type="match status" value="1"/>
</dbReference>
<accession>A0A364Y788</accession>
<dbReference type="AlphaFoldDB" id="A0A364Y788"/>
<dbReference type="EMBL" id="QMFY01000001">
    <property type="protein sequence ID" value="RAW02974.1"/>
    <property type="molecule type" value="Genomic_DNA"/>
</dbReference>
<protein>
    <recommendedName>
        <fullName evidence="3">Glycosyltransferase family 2 protein</fullName>
    </recommendedName>
</protein>
<proteinExistence type="predicted"/>
<sequence>MRISGFTFARNASKLYYPVKASITSILPLVDEFVVALGDNDPDDSTEKEILSIDSPKIKIIRTAWDLEHFPHGMEYARQTDIAMRACTGDWLFYIQSDEVLHEKYFPAVKDACLKYFHEPSVEGLLFSYKHFWGDYNHYVVSHAWYPREIRIVRNDPQIHSWRDAQSFRRIPDFDGVDYYQKKGTRKLSVVPIDACIHHYGFVRPPAIMQRKNKNHHANYRGLKAMIERFKNRPEQFEYGDLNKLQVYTDEHPQAMKEWIAKMDWSETLQLPCSKKALHKHDLPKYRLLTFIEQRLLQGRQLFGFRNYKLTKPKISPSGFF</sequence>
<organism evidence="1 2">
    <name type="scientific">Pseudochryseolinea flava</name>
    <dbReference type="NCBI Taxonomy" id="2059302"/>
    <lineage>
        <taxon>Bacteria</taxon>
        <taxon>Pseudomonadati</taxon>
        <taxon>Bacteroidota</taxon>
        <taxon>Cytophagia</taxon>
        <taxon>Cytophagales</taxon>
        <taxon>Fulvivirgaceae</taxon>
        <taxon>Pseudochryseolinea</taxon>
    </lineage>
</organism>